<dbReference type="RefSeq" id="WP_017261527.1">
    <property type="nucleotide sequence ID" value="NZ_AUAW01000020.1"/>
</dbReference>
<dbReference type="PATRIC" id="fig|1114972.6.peg.1380"/>
<protein>
    <submittedName>
        <fullName evidence="1">Uncharacterized protein</fullName>
    </submittedName>
</protein>
<keyword evidence="2" id="KW-1185">Reference proteome</keyword>
<proteinExistence type="predicted"/>
<evidence type="ECO:0000313" key="1">
    <source>
        <dbReference type="EMBL" id="KRL53295.1"/>
    </source>
</evidence>
<dbReference type="EMBL" id="AZFF01000022">
    <property type="protein sequence ID" value="KRL53295.1"/>
    <property type="molecule type" value="Genomic_DNA"/>
</dbReference>
<name>A0A0R1R886_9LACO</name>
<gene>
    <name evidence="1" type="ORF">FD35_GL001361</name>
</gene>
<accession>A0A0R1R886</accession>
<sequence length="67" mass="7242">MYLKIAANKNNQVTALQKSLGSPSKTFIKMNDDGTPAQRNGKTLLAIMDESALKNSLASGEFTHVEC</sequence>
<organism evidence="1 2">
    <name type="scientific">Furfurilactobacillus rossiae DSM 15814</name>
    <dbReference type="NCBI Taxonomy" id="1114972"/>
    <lineage>
        <taxon>Bacteria</taxon>
        <taxon>Bacillati</taxon>
        <taxon>Bacillota</taxon>
        <taxon>Bacilli</taxon>
        <taxon>Lactobacillales</taxon>
        <taxon>Lactobacillaceae</taxon>
        <taxon>Furfurilactobacillus</taxon>
    </lineage>
</organism>
<reference evidence="1 2" key="1">
    <citation type="journal article" date="2015" name="Genome Announc.">
        <title>Expanding the biotechnology potential of lactobacilli through comparative genomics of 213 strains and associated genera.</title>
        <authorList>
            <person name="Sun Z."/>
            <person name="Harris H.M."/>
            <person name="McCann A."/>
            <person name="Guo C."/>
            <person name="Argimon S."/>
            <person name="Zhang W."/>
            <person name="Yang X."/>
            <person name="Jeffery I.B."/>
            <person name="Cooney J.C."/>
            <person name="Kagawa T.F."/>
            <person name="Liu W."/>
            <person name="Song Y."/>
            <person name="Salvetti E."/>
            <person name="Wrobel A."/>
            <person name="Rasinkangas P."/>
            <person name="Parkhill J."/>
            <person name="Rea M.C."/>
            <person name="O'Sullivan O."/>
            <person name="Ritari J."/>
            <person name="Douillard F.P."/>
            <person name="Paul Ross R."/>
            <person name="Yang R."/>
            <person name="Briner A.E."/>
            <person name="Felis G.E."/>
            <person name="de Vos W.M."/>
            <person name="Barrangou R."/>
            <person name="Klaenhammer T.R."/>
            <person name="Caufield P.W."/>
            <person name="Cui Y."/>
            <person name="Zhang H."/>
            <person name="O'Toole P.W."/>
        </authorList>
    </citation>
    <scope>NUCLEOTIDE SEQUENCE [LARGE SCALE GENOMIC DNA]</scope>
    <source>
        <strain evidence="1 2">DSM 15814</strain>
    </source>
</reference>
<evidence type="ECO:0000313" key="2">
    <source>
        <dbReference type="Proteomes" id="UP000051999"/>
    </source>
</evidence>
<dbReference type="Proteomes" id="UP000051999">
    <property type="component" value="Unassembled WGS sequence"/>
</dbReference>
<dbReference type="AlphaFoldDB" id="A0A0R1R886"/>
<dbReference type="STRING" id="1114972.FD35_GL001361"/>
<comment type="caution">
    <text evidence="1">The sequence shown here is derived from an EMBL/GenBank/DDBJ whole genome shotgun (WGS) entry which is preliminary data.</text>
</comment>